<gene>
    <name evidence="5" type="ORF">ABIE13_001743</name>
</gene>
<dbReference type="PANTHER" id="PTHR32308">
    <property type="entry name" value="LYASE BETA SUBUNIT, PUTATIVE (AFU_ORTHOLOGUE AFUA_4G13030)-RELATED"/>
    <property type="match status" value="1"/>
</dbReference>
<dbReference type="Gene3D" id="3.20.20.60">
    <property type="entry name" value="Phosphoenolpyruvate-binding domains"/>
    <property type="match status" value="1"/>
</dbReference>
<dbReference type="PANTHER" id="PTHR32308:SF10">
    <property type="entry name" value="CITRATE LYASE SUBUNIT BETA"/>
    <property type="match status" value="1"/>
</dbReference>
<evidence type="ECO:0000256" key="2">
    <source>
        <dbReference type="ARBA" id="ARBA00022723"/>
    </source>
</evidence>
<evidence type="ECO:0000313" key="6">
    <source>
        <dbReference type="Proteomes" id="UP001549320"/>
    </source>
</evidence>
<name>A0ABV2Q6H4_9BURK</name>
<evidence type="ECO:0000259" key="4">
    <source>
        <dbReference type="Pfam" id="PF03328"/>
    </source>
</evidence>
<dbReference type="InterPro" id="IPR040442">
    <property type="entry name" value="Pyrv_kinase-like_dom_sf"/>
</dbReference>
<dbReference type="Pfam" id="PF03328">
    <property type="entry name" value="HpcH_HpaI"/>
    <property type="match status" value="1"/>
</dbReference>
<keyword evidence="3" id="KW-0460">Magnesium</keyword>
<keyword evidence="5" id="KW-0456">Lyase</keyword>
<proteinExistence type="predicted"/>
<evidence type="ECO:0000256" key="1">
    <source>
        <dbReference type="ARBA" id="ARBA00001946"/>
    </source>
</evidence>
<dbReference type="SUPFAM" id="SSF51621">
    <property type="entry name" value="Phosphoenolpyruvate/pyruvate domain"/>
    <property type="match status" value="1"/>
</dbReference>
<dbReference type="EMBL" id="JBEPSH010000003">
    <property type="protein sequence ID" value="MET4576634.1"/>
    <property type="molecule type" value="Genomic_DNA"/>
</dbReference>
<dbReference type="InterPro" id="IPR011206">
    <property type="entry name" value="Citrate_lyase_beta/mcl1/mcl2"/>
</dbReference>
<evidence type="ECO:0000313" key="5">
    <source>
        <dbReference type="EMBL" id="MET4576634.1"/>
    </source>
</evidence>
<dbReference type="InterPro" id="IPR005000">
    <property type="entry name" value="Aldolase/citrate-lyase_domain"/>
</dbReference>
<comment type="cofactor">
    <cofactor evidence="1">
        <name>Mg(2+)</name>
        <dbReference type="ChEBI" id="CHEBI:18420"/>
    </cofactor>
</comment>
<accession>A0ABV2Q6H4</accession>
<dbReference type="GO" id="GO:0008816">
    <property type="term" value="F:citryl-CoA lyase activity"/>
    <property type="evidence" value="ECO:0007669"/>
    <property type="project" value="UniProtKB-EC"/>
</dbReference>
<comment type="caution">
    <text evidence="5">The sequence shown here is derived from an EMBL/GenBank/DDBJ whole genome shotgun (WGS) entry which is preliminary data.</text>
</comment>
<dbReference type="EC" id="4.1.3.34" evidence="5"/>
<keyword evidence="2" id="KW-0479">Metal-binding</keyword>
<evidence type="ECO:0000256" key="3">
    <source>
        <dbReference type="ARBA" id="ARBA00022842"/>
    </source>
</evidence>
<organism evidence="5 6">
    <name type="scientific">Ottowia thiooxydans</name>
    <dbReference type="NCBI Taxonomy" id="219182"/>
    <lineage>
        <taxon>Bacteria</taxon>
        <taxon>Pseudomonadati</taxon>
        <taxon>Pseudomonadota</taxon>
        <taxon>Betaproteobacteria</taxon>
        <taxon>Burkholderiales</taxon>
        <taxon>Comamonadaceae</taxon>
        <taxon>Ottowia</taxon>
    </lineage>
</organism>
<dbReference type="InterPro" id="IPR015813">
    <property type="entry name" value="Pyrv/PenolPyrv_kinase-like_dom"/>
</dbReference>
<sequence>MMMNRTSELPPRTYLFVPGTREDRFTKAFATGADCVILDLEDAVSADDKPQARETVARWLTSASPEQRLRVAVRINDAGSSYFAEDLAALRACGAANVVLPKAENAAQIAAVTAGVPGVRVLALIESARGVAFVDEIAGASGVSRLLFGTLDFALDLDLDISDDASGLAYAASCIVIASRLADLPAPVAGVTPQLDDDARLLADLAQARNFGFGAKLCIHPKQIGIIHEALLPSAQALDWARRVLAADAASPGAARLDGRMVDRPVVLQAQRVLALARDSRF</sequence>
<dbReference type="Proteomes" id="UP001549320">
    <property type="component" value="Unassembled WGS sequence"/>
</dbReference>
<protein>
    <submittedName>
        <fullName evidence="5">Citrate lyase subunit beta/citryl-CoA lyase</fullName>
        <ecNumber evidence="5">4.1.3.34</ecNumber>
    </submittedName>
</protein>
<reference evidence="5 6" key="1">
    <citation type="submission" date="2024-06" db="EMBL/GenBank/DDBJ databases">
        <title>Sorghum-associated microbial communities from plants grown in Nebraska, USA.</title>
        <authorList>
            <person name="Schachtman D."/>
        </authorList>
    </citation>
    <scope>NUCLEOTIDE SEQUENCE [LARGE SCALE GENOMIC DNA]</scope>
    <source>
        <strain evidence="5 6">2709</strain>
    </source>
</reference>
<keyword evidence="6" id="KW-1185">Reference proteome</keyword>
<dbReference type="PIRSF" id="PIRSF015582">
    <property type="entry name" value="Cit_lyase_B"/>
    <property type="match status" value="1"/>
</dbReference>
<feature type="domain" description="HpcH/HpaI aldolase/citrate lyase" evidence="4">
    <location>
        <begin position="12"/>
        <end position="221"/>
    </location>
</feature>